<protein>
    <recommendedName>
        <fullName evidence="3">Lysine-N-methylase</fullName>
    </recommendedName>
</protein>
<dbReference type="RefSeq" id="WP_176609062.1">
    <property type="nucleotide sequence ID" value="NZ_CP056117.1"/>
</dbReference>
<proteinExistence type="predicted"/>
<name>A0A7H8UB15_ENTCL</name>
<dbReference type="Proteomes" id="UP000509421">
    <property type="component" value="Chromosome"/>
</dbReference>
<evidence type="ECO:0000313" key="1">
    <source>
        <dbReference type="EMBL" id="QKZ96981.1"/>
    </source>
</evidence>
<dbReference type="AlphaFoldDB" id="A0A7H8UB15"/>
<evidence type="ECO:0000313" key="2">
    <source>
        <dbReference type="Proteomes" id="UP000509421"/>
    </source>
</evidence>
<dbReference type="EMBL" id="CP056117">
    <property type="protein sequence ID" value="QKZ96981.1"/>
    <property type="molecule type" value="Genomic_DNA"/>
</dbReference>
<accession>A0A7H8UB15</accession>
<organism evidence="1 2">
    <name type="scientific">Enterobacter cloacae</name>
    <dbReference type="NCBI Taxonomy" id="550"/>
    <lineage>
        <taxon>Bacteria</taxon>
        <taxon>Pseudomonadati</taxon>
        <taxon>Pseudomonadota</taxon>
        <taxon>Gammaproteobacteria</taxon>
        <taxon>Enterobacterales</taxon>
        <taxon>Enterobacteriaceae</taxon>
        <taxon>Enterobacter</taxon>
        <taxon>Enterobacter cloacae complex</taxon>
    </lineage>
</organism>
<sequence>MELTEHYQPEFVSRFDARETACECPACRNGGEGWPHISVKMKNQQRESLDIVCETAAKEMLFNPDAFILHTTQRAAQGEEMLSPWSETLNQQCVNLAIHPALALEVSLYSIGVLLSKAQQYRDNGECDPALLVNMGEQLAALAEQGVLTQQFAMLPPIIENRVATLKEMGTLRLNLNLPMVEKMGMALKLSELSIMQPSRLAERLQTLEAVWADISLFNEQPHILRNALIYPLYNDVFPGVNCSNYGEALLGLARQFFHLKMLCAMRAEQGAFGQDDAALLIGALRGWQQENPFATDAANTADYSLLCGLSLL</sequence>
<reference evidence="1 2" key="1">
    <citation type="submission" date="2020-06" db="EMBL/GenBank/DDBJ databases">
        <title>Long-read sequencing of DSM26481-BlokeschLab.</title>
        <authorList>
            <person name="Blokesch M."/>
        </authorList>
    </citation>
    <scope>NUCLEOTIDE SEQUENCE [LARGE SCALE GENOMIC DNA]</scope>
    <source>
        <strain evidence="1 2">DSM 26481</strain>
    </source>
</reference>
<gene>
    <name evidence="1" type="ORF">HWQ14_04405</name>
</gene>
<evidence type="ECO:0008006" key="3">
    <source>
        <dbReference type="Google" id="ProtNLM"/>
    </source>
</evidence>